<dbReference type="SUPFAM" id="SSF63411">
    <property type="entry name" value="LuxS/MPP-like metallohydrolase"/>
    <property type="match status" value="3"/>
</dbReference>
<dbReference type="InterPro" id="IPR001431">
    <property type="entry name" value="Pept_M16_Zn_BS"/>
</dbReference>
<dbReference type="Pfam" id="PF00675">
    <property type="entry name" value="Peptidase_M16"/>
    <property type="match status" value="1"/>
</dbReference>
<dbReference type="AlphaFoldDB" id="G6AZ26"/>
<keyword evidence="5" id="KW-0378">Hydrolase</keyword>
<feature type="domain" description="Peptidase M16 N-terminal" evidence="10">
    <location>
        <begin position="58"/>
        <end position="181"/>
    </location>
</feature>
<keyword evidence="4" id="KW-0479">Metal-binding</keyword>
<evidence type="ECO:0000259" key="10">
    <source>
        <dbReference type="Pfam" id="PF00675"/>
    </source>
</evidence>
<comment type="cofactor">
    <cofactor evidence="1">
        <name>Zn(2+)</name>
        <dbReference type="ChEBI" id="CHEBI:29105"/>
    </cofactor>
</comment>
<keyword evidence="3" id="KW-0645">Protease</keyword>
<dbReference type="PANTHER" id="PTHR43690:SF34">
    <property type="entry name" value="ZINC PROTEASE PQQL-LIKE"/>
    <property type="match status" value="1"/>
</dbReference>
<gene>
    <name evidence="12" type="ORF">HMPREF0673_01890</name>
</gene>
<dbReference type="Proteomes" id="UP000004407">
    <property type="component" value="Unassembled WGS sequence"/>
</dbReference>
<evidence type="ECO:0000256" key="5">
    <source>
        <dbReference type="ARBA" id="ARBA00022801"/>
    </source>
</evidence>
<dbReference type="GO" id="GO:0006508">
    <property type="term" value="P:proteolysis"/>
    <property type="evidence" value="ECO:0007669"/>
    <property type="project" value="UniProtKB-KW"/>
</dbReference>
<dbReference type="InterPro" id="IPR050626">
    <property type="entry name" value="Peptidase_M16"/>
</dbReference>
<dbReference type="EMBL" id="AFZZ01000166">
    <property type="protein sequence ID" value="EHJ38758.1"/>
    <property type="molecule type" value="Genomic_DNA"/>
</dbReference>
<evidence type="ECO:0000256" key="9">
    <source>
        <dbReference type="SAM" id="SignalP"/>
    </source>
</evidence>
<evidence type="ECO:0000256" key="1">
    <source>
        <dbReference type="ARBA" id="ARBA00001947"/>
    </source>
</evidence>
<dbReference type="GO" id="GO:0004222">
    <property type="term" value="F:metalloendopeptidase activity"/>
    <property type="evidence" value="ECO:0007669"/>
    <property type="project" value="InterPro"/>
</dbReference>
<feature type="signal peptide" evidence="9">
    <location>
        <begin position="1"/>
        <end position="20"/>
    </location>
</feature>
<dbReference type="HOGENOM" id="CLU_008156_0_0_10"/>
<feature type="chain" id="PRO_5003485475" evidence="9">
    <location>
        <begin position="21"/>
        <end position="938"/>
    </location>
</feature>
<dbReference type="Gene3D" id="3.30.830.10">
    <property type="entry name" value="Metalloenzyme, LuxS/M16 peptidase-like"/>
    <property type="match status" value="4"/>
</dbReference>
<dbReference type="eggNOG" id="COG0612">
    <property type="taxonomic scope" value="Bacteria"/>
</dbReference>
<dbReference type="InterPro" id="IPR007863">
    <property type="entry name" value="Peptidase_M16_C"/>
</dbReference>
<evidence type="ECO:0000256" key="7">
    <source>
        <dbReference type="ARBA" id="ARBA00023049"/>
    </source>
</evidence>
<keyword evidence="6" id="KW-0862">Zinc</keyword>
<comment type="similarity">
    <text evidence="2 8">Belongs to the peptidase M16 family.</text>
</comment>
<dbReference type="GeneID" id="78337482"/>
<evidence type="ECO:0000256" key="3">
    <source>
        <dbReference type="ARBA" id="ARBA00022670"/>
    </source>
</evidence>
<accession>G6AZ26</accession>
<dbReference type="RefSeq" id="WP_007900826.1">
    <property type="nucleotide sequence ID" value="NZ_JH379441.1"/>
</dbReference>
<dbReference type="InterPro" id="IPR011765">
    <property type="entry name" value="Pept_M16_N"/>
</dbReference>
<reference evidence="12 13" key="1">
    <citation type="submission" date="2011-08" db="EMBL/GenBank/DDBJ databases">
        <authorList>
            <person name="Weinstock G."/>
            <person name="Sodergren E."/>
            <person name="Clifton S."/>
            <person name="Fulton L."/>
            <person name="Fulton B."/>
            <person name="Courtney L."/>
            <person name="Fronick C."/>
            <person name="Harrison M."/>
            <person name="Strong C."/>
            <person name="Farmer C."/>
            <person name="Delahaunty K."/>
            <person name="Markovic C."/>
            <person name="Hall O."/>
            <person name="Minx P."/>
            <person name="Tomlinson C."/>
            <person name="Mitreva M."/>
            <person name="Hou S."/>
            <person name="Chen J."/>
            <person name="Wollam A."/>
            <person name="Pepin K.H."/>
            <person name="Johnson M."/>
            <person name="Bhonagiri V."/>
            <person name="Zhang X."/>
            <person name="Suruliraj S."/>
            <person name="Warren W."/>
            <person name="Chinwalla A."/>
            <person name="Mardis E.R."/>
            <person name="Wilson R.K."/>
        </authorList>
    </citation>
    <scope>NUCLEOTIDE SEQUENCE [LARGE SCALE GENOMIC DNA]</scope>
    <source>
        <strain evidence="12 13">DSM 18206</strain>
    </source>
</reference>
<keyword evidence="9" id="KW-0732">Signal</keyword>
<sequence length="938" mass="105633">MKLRKLMVAVFAFFAGLAQAQQMPPIPADPDVVVGKLDNGLTYYIRHNNWPENRADFYIAQKVGAIQEEESQRGLAHFLEHMCFNGTKHFPGNGVIRYCESIGVQFGRDLNAYTAIDQTVYNISNVPTDRQSALDSCLLILSDWSNALTLDPKEIDEERGVIHEEWRLHTSASSRMFERNLPKLYPGSKYGVRYPIGLMSVIDNFKPKELRDYYEKWYHPTNQAIIVVGNVDVKYTENKIKELFGSFKNPENPAPIVDEQVPNNAEPIVIIDKDKEQQTNSVELLIKHDVYPASEKGHLGYLIYNYVKQAAMTMLNNRMKEKALDPECPYVGAYANDGTFIFAKTKDAFNISASPKELGKTADALKAAYTEALRAARHGFKATEYARFQEDYKSSLDKMYSNKDKRPNSQLYRDLVDNFLEGDPMPSIDFEYQAMSQIVPALPVEVVNQMMEELVPANDSNLIVLAFLNEAEGNVYPTEAELLGAVKDARNANIEAYVDNVKNEPLITTLPKAGKVKKEVKNEKLGYTTLTLSNGVVVNIKKTDYKKDQVLLSGRGEGGTTLYGASDYANLQLFNDVIGYSGLGAFSSTELQKALAGKIANADLSLGQLSTNVSGNSTPKDVETMLQMVYLYFTNINKDQKSFDNLMQQLEVSLKNREINPDIAFSDSIQATIYAHNPRVAPMTIDRLKDVNYDRILQIAKERTASAKGWVFNIVGNYDEETIRPLICQYLGALPAKGKVMKSKRELNPVKGVVENTFKRKQETPKANSVMLWFNDQLPYTLKNALCCDIAGQVLSMEYLDKIREKESAAYSVGAYASADLGADNYRMFQIFAQCPMKPEKKDVAIRILNEEMKAIETTCDAAKFQKCKEFMVKQNGDRVKTNGFWLGVLFDSYHYGYDGYTDYSSTLEALTTQDICNFMKEFNKAGNHITVTMLPEE</sequence>
<evidence type="ECO:0000256" key="4">
    <source>
        <dbReference type="ARBA" id="ARBA00022723"/>
    </source>
</evidence>
<proteinExistence type="inferred from homology"/>
<evidence type="ECO:0000313" key="12">
    <source>
        <dbReference type="EMBL" id="EHJ38758.1"/>
    </source>
</evidence>
<comment type="caution">
    <text evidence="12">The sequence shown here is derived from an EMBL/GenBank/DDBJ whole genome shotgun (WGS) entry which is preliminary data.</text>
</comment>
<dbReference type="InterPro" id="IPR011249">
    <property type="entry name" value="Metalloenz_LuxS/M16"/>
</dbReference>
<feature type="domain" description="Peptidase M16 C-terminal" evidence="11">
    <location>
        <begin position="205"/>
        <end position="386"/>
    </location>
</feature>
<organism evidence="12 13">
    <name type="scientific">Leyella stercorea DSM 18206</name>
    <dbReference type="NCBI Taxonomy" id="1002367"/>
    <lineage>
        <taxon>Bacteria</taxon>
        <taxon>Pseudomonadati</taxon>
        <taxon>Bacteroidota</taxon>
        <taxon>Bacteroidia</taxon>
        <taxon>Bacteroidales</taxon>
        <taxon>Prevotellaceae</taxon>
        <taxon>Leyella</taxon>
    </lineage>
</organism>
<keyword evidence="7" id="KW-0482">Metalloprotease</keyword>
<evidence type="ECO:0000256" key="8">
    <source>
        <dbReference type="RuleBase" id="RU004447"/>
    </source>
</evidence>
<dbReference type="PATRIC" id="fig|1002367.3.peg.1535"/>
<dbReference type="PROSITE" id="PS00143">
    <property type="entry name" value="INSULINASE"/>
    <property type="match status" value="1"/>
</dbReference>
<evidence type="ECO:0000256" key="2">
    <source>
        <dbReference type="ARBA" id="ARBA00007261"/>
    </source>
</evidence>
<evidence type="ECO:0000256" key="6">
    <source>
        <dbReference type="ARBA" id="ARBA00022833"/>
    </source>
</evidence>
<evidence type="ECO:0000313" key="13">
    <source>
        <dbReference type="Proteomes" id="UP000004407"/>
    </source>
</evidence>
<evidence type="ECO:0000259" key="11">
    <source>
        <dbReference type="Pfam" id="PF05193"/>
    </source>
</evidence>
<dbReference type="Pfam" id="PF05193">
    <property type="entry name" value="Peptidase_M16_C"/>
    <property type="match status" value="2"/>
</dbReference>
<feature type="domain" description="Peptidase M16 C-terminal" evidence="11">
    <location>
        <begin position="711"/>
        <end position="870"/>
    </location>
</feature>
<name>G6AZ26_9BACT</name>
<dbReference type="PANTHER" id="PTHR43690">
    <property type="entry name" value="NARDILYSIN"/>
    <property type="match status" value="1"/>
</dbReference>
<dbReference type="GO" id="GO:0046872">
    <property type="term" value="F:metal ion binding"/>
    <property type="evidence" value="ECO:0007669"/>
    <property type="project" value="UniProtKB-KW"/>
</dbReference>
<protein>
    <submittedName>
        <fullName evidence="12">Peptidase, M16 family</fullName>
    </submittedName>
</protein>